<evidence type="ECO:0000256" key="3">
    <source>
        <dbReference type="ARBA" id="ARBA00022475"/>
    </source>
</evidence>
<keyword evidence="4 9" id="KW-0812">Transmembrane</keyword>
<keyword evidence="12" id="KW-1185">Reference proteome</keyword>
<proteinExistence type="inferred from homology"/>
<keyword evidence="11" id="KW-0969">Cilium</keyword>
<reference evidence="12" key="1">
    <citation type="journal article" date="2019" name="Int. J. Syst. Evol. Microbiol.">
        <title>The Global Catalogue of Microorganisms (GCM) 10K type strain sequencing project: providing services to taxonomists for standard genome sequencing and annotation.</title>
        <authorList>
            <consortium name="The Broad Institute Genomics Platform"/>
            <consortium name="The Broad Institute Genome Sequencing Center for Infectious Disease"/>
            <person name="Wu L."/>
            <person name="Ma J."/>
        </authorList>
    </citation>
    <scope>NUCLEOTIDE SEQUENCE [LARGE SCALE GENOMIC DNA]</scope>
    <source>
        <strain evidence="12">CCUG 58412</strain>
    </source>
</reference>
<feature type="transmembrane region" description="Helical" evidence="9">
    <location>
        <begin position="21"/>
        <end position="38"/>
    </location>
</feature>
<dbReference type="Gene3D" id="3.30.1330.60">
    <property type="entry name" value="OmpA-like domain"/>
    <property type="match status" value="1"/>
</dbReference>
<evidence type="ECO:0000256" key="6">
    <source>
        <dbReference type="ARBA" id="ARBA00023136"/>
    </source>
</evidence>
<name>A0ABW3F343_9PROT</name>
<dbReference type="PANTHER" id="PTHR30329">
    <property type="entry name" value="STATOR ELEMENT OF FLAGELLAR MOTOR COMPLEX"/>
    <property type="match status" value="1"/>
</dbReference>
<dbReference type="InterPro" id="IPR036737">
    <property type="entry name" value="OmpA-like_sf"/>
</dbReference>
<keyword evidence="11" id="KW-0966">Cell projection</keyword>
<dbReference type="SUPFAM" id="SSF103088">
    <property type="entry name" value="OmpA-like"/>
    <property type="match status" value="1"/>
</dbReference>
<evidence type="ECO:0000256" key="1">
    <source>
        <dbReference type="ARBA" id="ARBA00004162"/>
    </source>
</evidence>
<evidence type="ECO:0000256" key="8">
    <source>
        <dbReference type="SAM" id="MobiDB-lite"/>
    </source>
</evidence>
<evidence type="ECO:0000256" key="4">
    <source>
        <dbReference type="ARBA" id="ARBA00022692"/>
    </source>
</evidence>
<dbReference type="RefSeq" id="WP_379055785.1">
    <property type="nucleotide sequence ID" value="NZ_JBHTKB010000001.1"/>
</dbReference>
<evidence type="ECO:0000256" key="2">
    <source>
        <dbReference type="ARBA" id="ARBA00008914"/>
    </source>
</evidence>
<protein>
    <submittedName>
        <fullName evidence="11">Flagellar motor protein MotB</fullName>
    </submittedName>
</protein>
<dbReference type="EMBL" id="JBHTKB010000001">
    <property type="protein sequence ID" value="MFD0912655.1"/>
    <property type="molecule type" value="Genomic_DNA"/>
</dbReference>
<dbReference type="Pfam" id="PF13677">
    <property type="entry name" value="MotB_plug"/>
    <property type="match status" value="1"/>
</dbReference>
<comment type="caution">
    <text evidence="11">The sequence shown here is derived from an EMBL/GenBank/DDBJ whole genome shotgun (WGS) entry which is preliminary data.</text>
</comment>
<evidence type="ECO:0000313" key="12">
    <source>
        <dbReference type="Proteomes" id="UP001597128"/>
    </source>
</evidence>
<dbReference type="PANTHER" id="PTHR30329:SF20">
    <property type="entry name" value="EXPORTED PROTEIN"/>
    <property type="match status" value="1"/>
</dbReference>
<keyword evidence="6 7" id="KW-0472">Membrane</keyword>
<evidence type="ECO:0000256" key="9">
    <source>
        <dbReference type="SAM" id="Phobius"/>
    </source>
</evidence>
<dbReference type="PROSITE" id="PS51123">
    <property type="entry name" value="OMPA_2"/>
    <property type="match status" value="1"/>
</dbReference>
<evidence type="ECO:0000256" key="5">
    <source>
        <dbReference type="ARBA" id="ARBA00022989"/>
    </source>
</evidence>
<accession>A0ABW3F343</accession>
<dbReference type="Proteomes" id="UP001597128">
    <property type="component" value="Unassembled WGS sequence"/>
</dbReference>
<comment type="similarity">
    <text evidence="2">Belongs to the MotB family.</text>
</comment>
<keyword evidence="11" id="KW-0282">Flagellum</keyword>
<feature type="region of interest" description="Disordered" evidence="8">
    <location>
        <begin position="275"/>
        <end position="304"/>
    </location>
</feature>
<keyword evidence="5 9" id="KW-1133">Transmembrane helix</keyword>
<evidence type="ECO:0000313" key="11">
    <source>
        <dbReference type="EMBL" id="MFD0912655.1"/>
    </source>
</evidence>
<gene>
    <name evidence="11" type="ORF">ACFQ1Z_03755</name>
</gene>
<organism evidence="11 12">
    <name type="scientific">Methylophilus luteus</name>
    <dbReference type="NCBI Taxonomy" id="640108"/>
    <lineage>
        <taxon>Bacteria</taxon>
        <taxon>Pseudomonadati</taxon>
        <taxon>Pseudomonadota</taxon>
        <taxon>Betaproteobacteria</taxon>
        <taxon>Nitrosomonadales</taxon>
        <taxon>Methylophilaceae</taxon>
        <taxon>Methylophilus</taxon>
    </lineage>
</organism>
<sequence length="304" mass="33478">MYRRKIHDDDDDSHDRWLISYADFITLLFAFFVVMYATSSINLNKYQALSSSVVTAFQGKPGQTPSMNIDTPSSLQNQSARLKPLPLNYLYQEKKQRDLDKMRAIGQQLANVLELWIDQKQVAILQGEFGIDITLRSDLLFKADQSALSEQGPYVIKLIGEQLKNEYRTVQVEGHIDRHMYSDDANPEARRWETTATQAARVAAILGIRGVSSKRLSAIGLADTKPASSSENNLAQSVNNRIIIRILTAESNAQQAANNTNSTQLEILPKAEQALQAAPEVQDTPSATLAPAAGTSGTKGAGLD</sequence>
<evidence type="ECO:0000256" key="7">
    <source>
        <dbReference type="PROSITE-ProRule" id="PRU00473"/>
    </source>
</evidence>
<keyword evidence="3" id="KW-1003">Cell membrane</keyword>
<feature type="domain" description="OmpA-like" evidence="10">
    <location>
        <begin position="128"/>
        <end position="250"/>
    </location>
</feature>
<comment type="subcellular location">
    <subcellularLocation>
        <location evidence="1">Cell membrane</location>
        <topology evidence="1">Single-pass membrane protein</topology>
    </subcellularLocation>
</comment>
<dbReference type="InterPro" id="IPR050330">
    <property type="entry name" value="Bact_OuterMem_StrucFunc"/>
</dbReference>
<dbReference type="InterPro" id="IPR025713">
    <property type="entry name" value="MotB-like_N_dom"/>
</dbReference>
<evidence type="ECO:0000259" key="10">
    <source>
        <dbReference type="PROSITE" id="PS51123"/>
    </source>
</evidence>
<dbReference type="InterPro" id="IPR006665">
    <property type="entry name" value="OmpA-like"/>
</dbReference>
<dbReference type="Pfam" id="PF00691">
    <property type="entry name" value="OmpA"/>
    <property type="match status" value="1"/>
</dbReference>